<dbReference type="OrthoDB" id="9902777at2759"/>
<keyword evidence="6" id="KW-0675">Receptor</keyword>
<dbReference type="PANTHER" id="PTHR26451:SF885">
    <property type="entry name" value="OLFACTORY RECEPTOR"/>
    <property type="match status" value="1"/>
</dbReference>
<protein>
    <recommendedName>
        <fullName evidence="7">Olfactory receptor</fullName>
    </recommendedName>
</protein>
<dbReference type="GO" id="GO:0005886">
    <property type="term" value="C:plasma membrane"/>
    <property type="evidence" value="ECO:0007669"/>
    <property type="project" value="UniProtKB-SubCell"/>
</dbReference>
<feature type="transmembrane region" description="Helical" evidence="7">
    <location>
        <begin position="257"/>
        <end position="275"/>
    </location>
</feature>
<evidence type="ECO:0000256" key="4">
    <source>
        <dbReference type="ARBA" id="ARBA00023136"/>
    </source>
</evidence>
<accession>A0A2I4C8D8</accession>
<dbReference type="InterPro" id="IPR052921">
    <property type="entry name" value="GPCR1_Superfamily_Member"/>
</dbReference>
<dbReference type="SUPFAM" id="SSF81321">
    <property type="entry name" value="Family A G protein-coupled receptor-like"/>
    <property type="match status" value="1"/>
</dbReference>
<evidence type="ECO:0000256" key="1">
    <source>
        <dbReference type="ARBA" id="ARBA00004141"/>
    </source>
</evidence>
<keyword evidence="2 6" id="KW-0812">Transmembrane</keyword>
<evidence type="ECO:0000256" key="2">
    <source>
        <dbReference type="ARBA" id="ARBA00022692"/>
    </source>
</evidence>
<dbReference type="InParanoid" id="A0A2I4C8D8"/>
<dbReference type="PANTHER" id="PTHR26451">
    <property type="entry name" value="G_PROTEIN_RECEP_F1_2 DOMAIN-CONTAINING PROTEIN"/>
    <property type="match status" value="1"/>
</dbReference>
<comment type="subcellular location">
    <subcellularLocation>
        <location evidence="7">Cell membrane</location>
        <topology evidence="7">Multi-pass membrane protein</topology>
    </subcellularLocation>
    <subcellularLocation>
        <location evidence="1">Membrane</location>
        <topology evidence="1">Multi-pass membrane protein</topology>
    </subcellularLocation>
</comment>
<keyword evidence="3 7" id="KW-1133">Transmembrane helix</keyword>
<evidence type="ECO:0000256" key="3">
    <source>
        <dbReference type="ARBA" id="ARBA00022989"/>
    </source>
</evidence>
<dbReference type="PRINTS" id="PR00245">
    <property type="entry name" value="OLFACTORYR"/>
</dbReference>
<dbReference type="Gene3D" id="1.20.1070.10">
    <property type="entry name" value="Rhodopsin 7-helix transmembrane proteins"/>
    <property type="match status" value="1"/>
</dbReference>
<feature type="domain" description="G-protein coupled receptors family 1 profile" evidence="9">
    <location>
        <begin position="75"/>
        <end position="273"/>
    </location>
</feature>
<dbReference type="PROSITE" id="PS00237">
    <property type="entry name" value="G_PROTEIN_RECEP_F1_1"/>
    <property type="match status" value="1"/>
</dbReference>
<dbReference type="KEGG" id="alim:106526240"/>
<dbReference type="PRINTS" id="PR00237">
    <property type="entry name" value="GPCRRHODOPSN"/>
</dbReference>
<name>A0A2I4C8D8_AUSLI</name>
<feature type="transmembrane region" description="Helical" evidence="7">
    <location>
        <begin position="128"/>
        <end position="152"/>
    </location>
</feature>
<keyword evidence="7" id="KW-1003">Cell membrane</keyword>
<keyword evidence="6" id="KW-0297">G-protein coupled receptor</keyword>
<dbReference type="InterPro" id="IPR000725">
    <property type="entry name" value="Olfact_rcpt"/>
</dbReference>
<dbReference type="GO" id="GO:0004984">
    <property type="term" value="F:olfactory receptor activity"/>
    <property type="evidence" value="ECO:0007669"/>
    <property type="project" value="InterPro"/>
</dbReference>
<evidence type="ECO:0000256" key="5">
    <source>
        <dbReference type="ARBA" id="ARBA00023224"/>
    </source>
</evidence>
<feature type="region of interest" description="Disordered" evidence="8">
    <location>
        <begin position="1"/>
        <end position="27"/>
    </location>
</feature>
<sequence length="295" mass="32834">MPKHPALDNKSHQRTGGQGDNPPEGIVAGKAVQDMHPSLKEGSSRPNPGVYGSTGLFPFLLIQIQSDVHTVSAPLCFLQDFCLYSYGSVEFLTLAVMSYDRYVAICFPLQYNTLVTSKKTVRLVVIMWFYPFFTVVILVSMTASLQLCGNIINKVYCDNSSIVKLACFNITVINIYGLVDTFLLIVFPAVLIFYTYMSIIKVCFSGSKQTRQKAASTCTPHLVSLLNFSFGCFFEVLENRVKMNSVSGVLLAVKTSASIFFIICQTVFNPFLYGLKISRIRISCKSLVGKILRHF</sequence>
<keyword evidence="7" id="KW-0716">Sensory transduction</keyword>
<dbReference type="AlphaFoldDB" id="A0A2I4C8D8"/>
<reference evidence="11" key="1">
    <citation type="submission" date="2025-08" db="UniProtKB">
        <authorList>
            <consortium name="RefSeq"/>
        </authorList>
    </citation>
    <scope>IDENTIFICATION</scope>
    <source>
        <strain evidence="11">Quisiro</strain>
        <tissue evidence="11">Liver</tissue>
    </source>
</reference>
<comment type="similarity">
    <text evidence="6">Belongs to the G-protein coupled receptor 1 family.</text>
</comment>
<dbReference type="GO" id="GO:0005549">
    <property type="term" value="F:odorant binding"/>
    <property type="evidence" value="ECO:0007669"/>
    <property type="project" value="TreeGrafter"/>
</dbReference>
<evidence type="ECO:0000256" key="7">
    <source>
        <dbReference type="RuleBase" id="RU363047"/>
    </source>
</evidence>
<evidence type="ECO:0000259" key="9">
    <source>
        <dbReference type="PROSITE" id="PS50262"/>
    </source>
</evidence>
<organism evidence="10 11">
    <name type="scientific">Austrofundulus limnaeus</name>
    <name type="common">Annual killifish</name>
    <dbReference type="NCBI Taxonomy" id="52670"/>
    <lineage>
        <taxon>Eukaryota</taxon>
        <taxon>Metazoa</taxon>
        <taxon>Chordata</taxon>
        <taxon>Craniata</taxon>
        <taxon>Vertebrata</taxon>
        <taxon>Euteleostomi</taxon>
        <taxon>Actinopterygii</taxon>
        <taxon>Neopterygii</taxon>
        <taxon>Teleostei</taxon>
        <taxon>Neoteleostei</taxon>
        <taxon>Acanthomorphata</taxon>
        <taxon>Ovalentaria</taxon>
        <taxon>Atherinomorphae</taxon>
        <taxon>Cyprinodontiformes</taxon>
        <taxon>Rivulidae</taxon>
        <taxon>Austrofundulus</taxon>
    </lineage>
</organism>
<dbReference type="InterPro" id="IPR017452">
    <property type="entry name" value="GPCR_Rhodpsn_7TM"/>
</dbReference>
<dbReference type="Proteomes" id="UP000192220">
    <property type="component" value="Unplaced"/>
</dbReference>
<dbReference type="Pfam" id="PF13853">
    <property type="entry name" value="7tm_4"/>
    <property type="match status" value="1"/>
</dbReference>
<feature type="transmembrane region" description="Helical" evidence="7">
    <location>
        <begin position="218"/>
        <end position="237"/>
    </location>
</feature>
<comment type="caution">
    <text evidence="7">Lacks conserved residue(s) required for the propagation of feature annotation.</text>
</comment>
<keyword evidence="10" id="KW-1185">Reference proteome</keyword>
<keyword evidence="4 7" id="KW-0472">Membrane</keyword>
<dbReference type="PROSITE" id="PS50262">
    <property type="entry name" value="G_PROTEIN_RECEP_F1_2"/>
    <property type="match status" value="1"/>
</dbReference>
<dbReference type="InterPro" id="IPR000276">
    <property type="entry name" value="GPCR_Rhodpsn"/>
</dbReference>
<evidence type="ECO:0000313" key="10">
    <source>
        <dbReference type="Proteomes" id="UP000192220"/>
    </source>
</evidence>
<feature type="transmembrane region" description="Helical" evidence="7">
    <location>
        <begin position="172"/>
        <end position="197"/>
    </location>
</feature>
<evidence type="ECO:0000313" key="11">
    <source>
        <dbReference type="RefSeq" id="XP_013876258.1"/>
    </source>
</evidence>
<feature type="unsure residue" description="D or N" evidence="11">
    <location>
        <position position="180"/>
    </location>
</feature>
<feature type="compositionally biased region" description="Basic and acidic residues" evidence="8">
    <location>
        <begin position="1"/>
        <end position="11"/>
    </location>
</feature>
<dbReference type="GO" id="GO:0004930">
    <property type="term" value="F:G protein-coupled receptor activity"/>
    <property type="evidence" value="ECO:0007669"/>
    <property type="project" value="UniProtKB-KW"/>
</dbReference>
<dbReference type="RefSeq" id="XP_013876258.1">
    <property type="nucleotide sequence ID" value="XM_014020804.1"/>
</dbReference>
<gene>
    <name evidence="11" type="primary">LOC106526240</name>
</gene>
<keyword evidence="5 6" id="KW-0807">Transducer</keyword>
<evidence type="ECO:0000256" key="6">
    <source>
        <dbReference type="RuleBase" id="RU000688"/>
    </source>
</evidence>
<keyword evidence="7" id="KW-0552">Olfaction</keyword>
<proteinExistence type="inferred from homology"/>
<evidence type="ECO:0000256" key="8">
    <source>
        <dbReference type="SAM" id="MobiDB-lite"/>
    </source>
</evidence>